<dbReference type="Gene3D" id="3.20.20.370">
    <property type="entry name" value="Glycoside hydrolase/deacetylase"/>
    <property type="match status" value="1"/>
</dbReference>
<dbReference type="PROSITE" id="PS51677">
    <property type="entry name" value="NODB"/>
    <property type="match status" value="1"/>
</dbReference>
<feature type="domain" description="NodB homology" evidence="1">
    <location>
        <begin position="3"/>
        <end position="190"/>
    </location>
</feature>
<dbReference type="PANTHER" id="PTHR10587:SF125">
    <property type="entry name" value="POLYSACCHARIDE DEACETYLASE YHEN-RELATED"/>
    <property type="match status" value="1"/>
</dbReference>
<dbReference type="PANTHER" id="PTHR10587">
    <property type="entry name" value="GLYCOSYL TRANSFERASE-RELATED"/>
    <property type="match status" value="1"/>
</dbReference>
<sequence length="215" mass="23341">MSRRLSLTFDNGPTPGVTEHVLAELAARAVLATFFVVGRDLERDGSRELVQRAKDAGHRIGNHTMTHSIQFGTSDDPGLPDAEITAAQVVLGDLAEDDRLFRPWGGGGVLGPNLLSPAAVDLLERDGYTLVLWNGVPRDWEDATGWVDRALADIESQDWTVLVLHDIQSGAMAQLGQFLDRVIESGVEIVQDLPDACVPIRRGKLVGSLDDLVTR</sequence>
<dbReference type="InterPro" id="IPR050248">
    <property type="entry name" value="Polysacc_deacetylase_ArnD"/>
</dbReference>
<dbReference type="InterPro" id="IPR011330">
    <property type="entry name" value="Glyco_hydro/deAcase_b/a-brl"/>
</dbReference>
<comment type="caution">
    <text evidence="2">The sequence shown here is derived from an EMBL/GenBank/DDBJ whole genome shotgun (WGS) entry which is preliminary data.</text>
</comment>
<evidence type="ECO:0000313" key="2">
    <source>
        <dbReference type="EMBL" id="TXN30935.1"/>
    </source>
</evidence>
<keyword evidence="3" id="KW-1185">Reference proteome</keyword>
<dbReference type="SUPFAM" id="SSF88713">
    <property type="entry name" value="Glycoside hydrolase/deacetylase"/>
    <property type="match status" value="1"/>
</dbReference>
<dbReference type="EMBL" id="VRMG01000005">
    <property type="protein sequence ID" value="TXN30935.1"/>
    <property type="molecule type" value="Genomic_DNA"/>
</dbReference>
<dbReference type="Proteomes" id="UP000321379">
    <property type="component" value="Unassembled WGS sequence"/>
</dbReference>
<name>A0A5C8UQY6_9MICO</name>
<dbReference type="CDD" id="cd10917">
    <property type="entry name" value="CE4_NodB_like_6s_7s"/>
    <property type="match status" value="1"/>
</dbReference>
<reference evidence="2 3" key="1">
    <citation type="submission" date="2019-08" db="EMBL/GenBank/DDBJ databases">
        <title>Bacterial whole genome sequence for Glaciihabitans sp. CHu50b-6-2.</title>
        <authorList>
            <person name="Jin L."/>
        </authorList>
    </citation>
    <scope>NUCLEOTIDE SEQUENCE [LARGE SCALE GENOMIC DNA]</scope>
    <source>
        <strain evidence="2 3">CHu50b-6-2</strain>
    </source>
</reference>
<organism evidence="2 3">
    <name type="scientific">Lacisediminihabitans profunda</name>
    <dbReference type="NCBI Taxonomy" id="2594790"/>
    <lineage>
        <taxon>Bacteria</taxon>
        <taxon>Bacillati</taxon>
        <taxon>Actinomycetota</taxon>
        <taxon>Actinomycetes</taxon>
        <taxon>Micrococcales</taxon>
        <taxon>Microbacteriaceae</taxon>
        <taxon>Lacisediminihabitans</taxon>
    </lineage>
</organism>
<gene>
    <name evidence="2" type="ORF">FVP33_04855</name>
</gene>
<dbReference type="InterPro" id="IPR002509">
    <property type="entry name" value="NODB_dom"/>
</dbReference>
<evidence type="ECO:0000259" key="1">
    <source>
        <dbReference type="PROSITE" id="PS51677"/>
    </source>
</evidence>
<evidence type="ECO:0000313" key="3">
    <source>
        <dbReference type="Proteomes" id="UP000321379"/>
    </source>
</evidence>
<dbReference type="AlphaFoldDB" id="A0A5C8UQY6"/>
<protein>
    <submittedName>
        <fullName evidence="2">Polysaccharide deacetylase family protein</fullName>
    </submittedName>
</protein>
<accession>A0A5C8UQY6</accession>
<proteinExistence type="predicted"/>
<dbReference type="Pfam" id="PF01522">
    <property type="entry name" value="Polysacc_deac_1"/>
    <property type="match status" value="1"/>
</dbReference>
<dbReference type="GO" id="GO:0005975">
    <property type="term" value="P:carbohydrate metabolic process"/>
    <property type="evidence" value="ECO:0007669"/>
    <property type="project" value="InterPro"/>
</dbReference>
<dbReference type="GO" id="GO:0016810">
    <property type="term" value="F:hydrolase activity, acting on carbon-nitrogen (but not peptide) bonds"/>
    <property type="evidence" value="ECO:0007669"/>
    <property type="project" value="InterPro"/>
</dbReference>